<reference evidence="1" key="1">
    <citation type="journal article" date="2011" name="PLoS Biol.">
        <title>Gene gain and loss during evolution of obligate parasitism in the white rust pathogen of Arabidopsis thaliana.</title>
        <authorList>
            <person name="Kemen E."/>
            <person name="Gardiner A."/>
            <person name="Schultz-Larsen T."/>
            <person name="Kemen A.C."/>
            <person name="Balmuth A.L."/>
            <person name="Robert-Seilaniantz A."/>
            <person name="Bailey K."/>
            <person name="Holub E."/>
            <person name="Studholme D.J."/>
            <person name="Maclean D."/>
            <person name="Jones J.D."/>
        </authorList>
    </citation>
    <scope>NUCLEOTIDE SEQUENCE</scope>
</reference>
<evidence type="ECO:0000313" key="1">
    <source>
        <dbReference type="EMBL" id="CCA26907.1"/>
    </source>
</evidence>
<reference evidence="1" key="2">
    <citation type="submission" date="2011-02" db="EMBL/GenBank/DDBJ databases">
        <authorList>
            <person name="MacLean D."/>
        </authorList>
    </citation>
    <scope>NUCLEOTIDE SEQUENCE</scope>
</reference>
<organism evidence="1">
    <name type="scientific">Albugo laibachii Nc14</name>
    <dbReference type="NCBI Taxonomy" id="890382"/>
    <lineage>
        <taxon>Eukaryota</taxon>
        <taxon>Sar</taxon>
        <taxon>Stramenopiles</taxon>
        <taxon>Oomycota</taxon>
        <taxon>Peronosporomycetes</taxon>
        <taxon>Albuginales</taxon>
        <taxon>Albuginaceae</taxon>
        <taxon>Albugo</taxon>
    </lineage>
</organism>
<dbReference type="EMBL" id="FR824472">
    <property type="protein sequence ID" value="CCA26907.1"/>
    <property type="molecule type" value="Genomic_DNA"/>
</dbReference>
<gene>
    <name evidence="1" type="primary">AlNc14C429G11575</name>
    <name evidence="1" type="ORF">ALNC14_130510</name>
</gene>
<accession>F0WZI3</accession>
<dbReference type="AlphaFoldDB" id="F0WZI3"/>
<proteinExistence type="predicted"/>
<protein>
    <submittedName>
        <fullName evidence="1">AlNc14C429G11575 protein</fullName>
    </submittedName>
</protein>
<dbReference type="HOGENOM" id="CLU_1762143_0_0_1"/>
<sequence length="148" mass="16838">MVTRGPEDYFSNHEYTNKCSEERILQDVMFDGIHIQVLTDSGARVLVISKKCVETLGEMFSRRAVRSKEFNRPKGPLWSTDVSYWILSGALPNTMGDLPLSLEVMEKLGCSPSQLIEYPREASPFDQVRLARRDMRSGVQQLRGGVQR</sequence>
<name>F0WZI3_9STRA</name>